<reference evidence="2 3" key="1">
    <citation type="journal article" date="2009" name="Nature">
        <title>The Sorghum bicolor genome and the diversification of grasses.</title>
        <authorList>
            <person name="Paterson A.H."/>
            <person name="Bowers J.E."/>
            <person name="Bruggmann R."/>
            <person name="Dubchak I."/>
            <person name="Grimwood J."/>
            <person name="Gundlach H."/>
            <person name="Haberer G."/>
            <person name="Hellsten U."/>
            <person name="Mitros T."/>
            <person name="Poliakov A."/>
            <person name="Schmutz J."/>
            <person name="Spannagl M."/>
            <person name="Tang H."/>
            <person name="Wang X."/>
            <person name="Wicker T."/>
            <person name="Bharti A.K."/>
            <person name="Chapman J."/>
            <person name="Feltus F.A."/>
            <person name="Gowik U."/>
            <person name="Grigoriev I.V."/>
            <person name="Lyons E."/>
            <person name="Maher C.A."/>
            <person name="Martis M."/>
            <person name="Narechania A."/>
            <person name="Otillar R.P."/>
            <person name="Penning B.W."/>
            <person name="Salamov A.A."/>
            <person name="Wang Y."/>
            <person name="Zhang L."/>
            <person name="Carpita N.C."/>
            <person name="Freeling M."/>
            <person name="Gingle A.R."/>
            <person name="Hash C.T."/>
            <person name="Keller B."/>
            <person name="Klein P."/>
            <person name="Kresovich S."/>
            <person name="McCann M.C."/>
            <person name="Ming R."/>
            <person name="Peterson D.G."/>
            <person name="Mehboob-ur-Rahman"/>
            <person name="Ware D."/>
            <person name="Westhoff P."/>
            <person name="Mayer K.F."/>
            <person name="Messing J."/>
            <person name="Rokhsar D.S."/>
        </authorList>
    </citation>
    <scope>NUCLEOTIDE SEQUENCE [LARGE SCALE GENOMIC DNA]</scope>
    <source>
        <strain evidence="3">cv. BTx623</strain>
    </source>
</reference>
<dbReference type="InterPro" id="IPR026960">
    <property type="entry name" value="RVT-Znf"/>
</dbReference>
<feature type="domain" description="Reverse transcriptase zinc-binding" evidence="1">
    <location>
        <begin position="31"/>
        <end position="67"/>
    </location>
</feature>
<dbReference type="Gramene" id="KXG31794">
    <property type="protein sequence ID" value="KXG31794"/>
    <property type="gene ID" value="SORBI_3003G056900"/>
</dbReference>
<dbReference type="STRING" id="4558.A0A1B6Q1J0"/>
<gene>
    <name evidence="2" type="ORF">SORBI_3003G056900</name>
</gene>
<dbReference type="InParanoid" id="A0A1B6Q1J0"/>
<sequence>MEWEGGELRGEGEVLGMTDGLGIWRNTEKGVLFKRHIERVPNCDVCGVDEESIRHVLVECTVAKRFWEMTRELTGVKLPKLHPQTWTRDIVDSSCCSEKDAAVILCGMWSLWMARNQCQHGDSGVPMRKAIEWARDTTYDLWQLLHPAKSEEVQRARQHWQRPQPGWIKCNVNASFRVEDRWGVTGVPSGEVCWGPRWPEGTAAGAGEIHRGLGCWLQNGWLHCTSTMHGRRGKFISSDVRRQRADNE</sequence>
<accession>A0A1B6Q1J0</accession>
<evidence type="ECO:0000313" key="3">
    <source>
        <dbReference type="Proteomes" id="UP000000768"/>
    </source>
</evidence>
<proteinExistence type="predicted"/>
<dbReference type="OMA" id="TWTRDIV"/>
<evidence type="ECO:0000259" key="1">
    <source>
        <dbReference type="Pfam" id="PF13966"/>
    </source>
</evidence>
<organism evidence="2 3">
    <name type="scientific">Sorghum bicolor</name>
    <name type="common">Sorghum</name>
    <name type="synonym">Sorghum vulgare</name>
    <dbReference type="NCBI Taxonomy" id="4558"/>
    <lineage>
        <taxon>Eukaryota</taxon>
        <taxon>Viridiplantae</taxon>
        <taxon>Streptophyta</taxon>
        <taxon>Embryophyta</taxon>
        <taxon>Tracheophyta</taxon>
        <taxon>Spermatophyta</taxon>
        <taxon>Magnoliopsida</taxon>
        <taxon>Liliopsida</taxon>
        <taxon>Poales</taxon>
        <taxon>Poaceae</taxon>
        <taxon>PACMAD clade</taxon>
        <taxon>Panicoideae</taxon>
        <taxon>Andropogonodae</taxon>
        <taxon>Andropogoneae</taxon>
        <taxon>Sorghinae</taxon>
        <taxon>Sorghum</taxon>
    </lineage>
</organism>
<dbReference type="Proteomes" id="UP000000768">
    <property type="component" value="Chromosome 3"/>
</dbReference>
<evidence type="ECO:0000313" key="2">
    <source>
        <dbReference type="EMBL" id="KXG31794.1"/>
    </source>
</evidence>
<protein>
    <recommendedName>
        <fullName evidence="1">Reverse transcriptase zinc-binding domain-containing protein</fullName>
    </recommendedName>
</protein>
<name>A0A1B6Q1J0_SORBI</name>
<dbReference type="EMBL" id="CM000762">
    <property type="protein sequence ID" value="KXG31794.1"/>
    <property type="molecule type" value="Genomic_DNA"/>
</dbReference>
<reference evidence="3" key="2">
    <citation type="journal article" date="2018" name="Plant J.">
        <title>The Sorghum bicolor reference genome: improved assembly, gene annotations, a transcriptome atlas, and signatures of genome organization.</title>
        <authorList>
            <person name="McCormick R.F."/>
            <person name="Truong S.K."/>
            <person name="Sreedasyam A."/>
            <person name="Jenkins J."/>
            <person name="Shu S."/>
            <person name="Sims D."/>
            <person name="Kennedy M."/>
            <person name="Amirebrahimi M."/>
            <person name="Weers B.D."/>
            <person name="McKinley B."/>
            <person name="Mattison A."/>
            <person name="Morishige D.T."/>
            <person name="Grimwood J."/>
            <person name="Schmutz J."/>
            <person name="Mullet J.E."/>
        </authorList>
    </citation>
    <scope>NUCLEOTIDE SEQUENCE [LARGE SCALE GENOMIC DNA]</scope>
    <source>
        <strain evidence="3">cv. BTx623</strain>
    </source>
</reference>
<dbReference type="AlphaFoldDB" id="A0A1B6Q1J0"/>
<keyword evidence="3" id="KW-1185">Reference proteome</keyword>
<dbReference type="Pfam" id="PF13966">
    <property type="entry name" value="zf-RVT"/>
    <property type="match status" value="1"/>
</dbReference>